<name>A0ABU4MGE0_9ACTN</name>
<dbReference type="EMBL" id="JARAWP010000077">
    <property type="protein sequence ID" value="MDX3026175.1"/>
    <property type="molecule type" value="Genomic_DNA"/>
</dbReference>
<evidence type="ECO:0000313" key="1">
    <source>
        <dbReference type="EMBL" id="MDX3026175.1"/>
    </source>
</evidence>
<dbReference type="RefSeq" id="WP_319167818.1">
    <property type="nucleotide sequence ID" value="NZ_JARAWP010000077.1"/>
</dbReference>
<evidence type="ECO:0008006" key="3">
    <source>
        <dbReference type="Google" id="ProtNLM"/>
    </source>
</evidence>
<protein>
    <recommendedName>
        <fullName evidence="3">IS110 family transposase</fullName>
    </recommendedName>
</protein>
<comment type="caution">
    <text evidence="1">The sequence shown here is derived from an EMBL/GenBank/DDBJ whole genome shotgun (WGS) entry which is preliminary data.</text>
</comment>
<accession>A0ABU4MGE0</accession>
<evidence type="ECO:0000313" key="2">
    <source>
        <dbReference type="Proteomes" id="UP001272987"/>
    </source>
</evidence>
<keyword evidence="2" id="KW-1185">Reference proteome</keyword>
<gene>
    <name evidence="1" type="ORF">PV666_51225</name>
</gene>
<sequence>MALPESAYYVGIDWGSAEHAVCVLTEAGRVKTEFAIPYTAVGSPG</sequence>
<organism evidence="1 2">
    <name type="scientific">Streptomyces acidiscabies</name>
    <dbReference type="NCBI Taxonomy" id="42234"/>
    <lineage>
        <taxon>Bacteria</taxon>
        <taxon>Bacillati</taxon>
        <taxon>Actinomycetota</taxon>
        <taxon>Actinomycetes</taxon>
        <taxon>Kitasatosporales</taxon>
        <taxon>Streptomycetaceae</taxon>
        <taxon>Streptomyces</taxon>
    </lineage>
</organism>
<reference evidence="1 2" key="1">
    <citation type="journal article" date="2023" name="Microb. Genom.">
        <title>Mesoterricola silvestris gen. nov., sp. nov., Mesoterricola sediminis sp. nov., Geothrix oryzae sp. nov., Geothrix edaphica sp. nov., Geothrix rubra sp. nov., and Geothrix limicola sp. nov., six novel members of Acidobacteriota isolated from soils.</title>
        <authorList>
            <person name="Weisberg A.J."/>
            <person name="Pearce E."/>
            <person name="Kramer C.G."/>
            <person name="Chang J.H."/>
            <person name="Clarke C.R."/>
        </authorList>
    </citation>
    <scope>NUCLEOTIDE SEQUENCE [LARGE SCALE GENOMIC DNA]</scope>
    <source>
        <strain evidence="1 2">NB05-1H</strain>
    </source>
</reference>
<proteinExistence type="predicted"/>
<dbReference type="Proteomes" id="UP001272987">
    <property type="component" value="Unassembled WGS sequence"/>
</dbReference>